<dbReference type="Proteomes" id="UP000790709">
    <property type="component" value="Unassembled WGS sequence"/>
</dbReference>
<sequence>MANPRPLKIAIVGGGLGGLTAAISLRRQGHNIEVFESAATFTEIGAAIGLPPNAVRILDSLGCTNDRVQGVEYAGLASYDPDGNPGYTVTLGDIAGKYGCQWRLCHRVDAHEVLKNLAFGGGDGPPASLHLNSQVISCSPNEGTLTLKNGTTREFDLIIGADGIHSSVRASVLNETLEAPPSSVAAYRWVIDASKLDDHPELDWVLKRGPSGPRVVASRDFRVIFLYPCRNSTLVNAMGIHIDRRDQSKVGLHVPATRDELLDTFKDFDAKFQSFLNLAEDIGLWQFRSLPDLTTWVNGRVCLLGDAAHAMLPTIGQGAAMAFEDAATLAVLIPAGTAPEHISARLKAYQELRKQRADYIKTESLEQFIIPAKRGLYYRSTSELVCLYYGSGADSLNDRL</sequence>
<name>A0ACB8BIQ2_9AGAM</name>
<protein>
    <submittedName>
        <fullName evidence="1">FAD/NAD(P)-binding domain-containing protein</fullName>
    </submittedName>
</protein>
<keyword evidence="2" id="KW-1185">Reference proteome</keyword>
<gene>
    <name evidence="1" type="ORF">BV22DRAFT_1104967</name>
</gene>
<proteinExistence type="predicted"/>
<organism evidence="1 2">
    <name type="scientific">Leucogyrophana mollusca</name>
    <dbReference type="NCBI Taxonomy" id="85980"/>
    <lineage>
        <taxon>Eukaryota</taxon>
        <taxon>Fungi</taxon>
        <taxon>Dikarya</taxon>
        <taxon>Basidiomycota</taxon>
        <taxon>Agaricomycotina</taxon>
        <taxon>Agaricomycetes</taxon>
        <taxon>Agaricomycetidae</taxon>
        <taxon>Boletales</taxon>
        <taxon>Boletales incertae sedis</taxon>
        <taxon>Leucogyrophana</taxon>
    </lineage>
</organism>
<reference evidence="1" key="1">
    <citation type="journal article" date="2021" name="New Phytol.">
        <title>Evolutionary innovations through gain and loss of genes in the ectomycorrhizal Boletales.</title>
        <authorList>
            <person name="Wu G."/>
            <person name="Miyauchi S."/>
            <person name="Morin E."/>
            <person name="Kuo A."/>
            <person name="Drula E."/>
            <person name="Varga T."/>
            <person name="Kohler A."/>
            <person name="Feng B."/>
            <person name="Cao Y."/>
            <person name="Lipzen A."/>
            <person name="Daum C."/>
            <person name="Hundley H."/>
            <person name="Pangilinan J."/>
            <person name="Johnson J."/>
            <person name="Barry K."/>
            <person name="LaButti K."/>
            <person name="Ng V."/>
            <person name="Ahrendt S."/>
            <person name="Min B."/>
            <person name="Choi I.G."/>
            <person name="Park H."/>
            <person name="Plett J.M."/>
            <person name="Magnuson J."/>
            <person name="Spatafora J.W."/>
            <person name="Nagy L.G."/>
            <person name="Henrissat B."/>
            <person name="Grigoriev I.V."/>
            <person name="Yang Z.L."/>
            <person name="Xu J."/>
            <person name="Martin F.M."/>
        </authorList>
    </citation>
    <scope>NUCLEOTIDE SEQUENCE</scope>
    <source>
        <strain evidence="1">KUC20120723A-06</strain>
    </source>
</reference>
<comment type="caution">
    <text evidence="1">The sequence shown here is derived from an EMBL/GenBank/DDBJ whole genome shotgun (WGS) entry which is preliminary data.</text>
</comment>
<dbReference type="EMBL" id="MU266403">
    <property type="protein sequence ID" value="KAH7925392.1"/>
    <property type="molecule type" value="Genomic_DNA"/>
</dbReference>
<accession>A0ACB8BIQ2</accession>
<evidence type="ECO:0000313" key="2">
    <source>
        <dbReference type="Proteomes" id="UP000790709"/>
    </source>
</evidence>
<evidence type="ECO:0000313" key="1">
    <source>
        <dbReference type="EMBL" id="KAH7925392.1"/>
    </source>
</evidence>